<comment type="caution">
    <text evidence="2">The sequence shown here is derived from an EMBL/GenBank/DDBJ whole genome shotgun (WGS) entry which is preliminary data.</text>
</comment>
<feature type="compositionally biased region" description="Polar residues" evidence="1">
    <location>
        <begin position="120"/>
        <end position="134"/>
    </location>
</feature>
<evidence type="ECO:0000256" key="1">
    <source>
        <dbReference type="SAM" id="MobiDB-lite"/>
    </source>
</evidence>
<feature type="region of interest" description="Disordered" evidence="1">
    <location>
        <begin position="120"/>
        <end position="150"/>
    </location>
</feature>
<reference evidence="2 3" key="1">
    <citation type="journal article" date="2019" name="Commun. Biol.">
        <title>The bagworm genome reveals a unique fibroin gene that provides high tensile strength.</title>
        <authorList>
            <person name="Kono N."/>
            <person name="Nakamura H."/>
            <person name="Ohtoshi R."/>
            <person name="Tomita M."/>
            <person name="Numata K."/>
            <person name="Arakawa K."/>
        </authorList>
    </citation>
    <scope>NUCLEOTIDE SEQUENCE [LARGE SCALE GENOMIC DNA]</scope>
</reference>
<keyword evidence="3" id="KW-1185">Reference proteome</keyword>
<dbReference type="OrthoDB" id="6624851at2759"/>
<accession>A0A4C1ZVD6</accession>
<protein>
    <submittedName>
        <fullName evidence="2">Uncharacterized protein</fullName>
    </submittedName>
</protein>
<dbReference type="EMBL" id="BGZK01002140">
    <property type="protein sequence ID" value="GBP91074.1"/>
    <property type="molecule type" value="Genomic_DNA"/>
</dbReference>
<evidence type="ECO:0000313" key="2">
    <source>
        <dbReference type="EMBL" id="GBP91074.1"/>
    </source>
</evidence>
<name>A0A4C1ZVD6_EUMVA</name>
<sequence length="235" mass="25017">MSAKCDAGASRARKPYEEISATFNGNEVKIRVPKTCKKDPELTPSQLRMQQQCTCHLGEPPCPETCGLPAECGGWGAPGGGGGGGCPGCGAGGAAGHAPSGPTEQIYLQIPDELCEALTGNTRRPGNSGMTYSKTRGPDTTYDVTPGDAPRGVRAQKRLYPDKDVFMLKIGKQTDEPARTGEIEVELVTPRAPARPPPAAHHCRQVQCEEEMLPCYAMPCPRAVPPAQKSRRCCR</sequence>
<dbReference type="Proteomes" id="UP000299102">
    <property type="component" value="Unassembled WGS sequence"/>
</dbReference>
<dbReference type="AlphaFoldDB" id="A0A4C1ZVD6"/>
<proteinExistence type="predicted"/>
<organism evidence="2 3">
    <name type="scientific">Eumeta variegata</name>
    <name type="common">Bagworm moth</name>
    <name type="synonym">Eumeta japonica</name>
    <dbReference type="NCBI Taxonomy" id="151549"/>
    <lineage>
        <taxon>Eukaryota</taxon>
        <taxon>Metazoa</taxon>
        <taxon>Ecdysozoa</taxon>
        <taxon>Arthropoda</taxon>
        <taxon>Hexapoda</taxon>
        <taxon>Insecta</taxon>
        <taxon>Pterygota</taxon>
        <taxon>Neoptera</taxon>
        <taxon>Endopterygota</taxon>
        <taxon>Lepidoptera</taxon>
        <taxon>Glossata</taxon>
        <taxon>Ditrysia</taxon>
        <taxon>Tineoidea</taxon>
        <taxon>Psychidae</taxon>
        <taxon>Oiketicinae</taxon>
        <taxon>Eumeta</taxon>
    </lineage>
</organism>
<evidence type="ECO:0000313" key="3">
    <source>
        <dbReference type="Proteomes" id="UP000299102"/>
    </source>
</evidence>
<gene>
    <name evidence="2" type="ORF">EVAR_68416_1</name>
</gene>